<dbReference type="InterPro" id="IPR015854">
    <property type="entry name" value="ABC_transpr_LolD-like"/>
</dbReference>
<keyword evidence="3" id="KW-0067">ATP-binding</keyword>
<keyword evidence="1" id="KW-0813">Transport</keyword>
<dbReference type="Pfam" id="PF00005">
    <property type="entry name" value="ABC_tran"/>
    <property type="match status" value="1"/>
</dbReference>
<gene>
    <name evidence="5" type="ORF">AOC36_00285</name>
</gene>
<dbReference type="InterPro" id="IPR017871">
    <property type="entry name" value="ABC_transporter-like_CS"/>
</dbReference>
<evidence type="ECO:0000256" key="1">
    <source>
        <dbReference type="ARBA" id="ARBA00022448"/>
    </source>
</evidence>
<evidence type="ECO:0000256" key="3">
    <source>
        <dbReference type="ARBA" id="ARBA00022840"/>
    </source>
</evidence>
<dbReference type="GO" id="GO:0005886">
    <property type="term" value="C:plasma membrane"/>
    <property type="evidence" value="ECO:0007669"/>
    <property type="project" value="TreeGrafter"/>
</dbReference>
<dbReference type="InterPro" id="IPR027417">
    <property type="entry name" value="P-loop_NTPase"/>
</dbReference>
<accession>A0A0X8GXZ5</accession>
<evidence type="ECO:0000259" key="4">
    <source>
        <dbReference type="PROSITE" id="PS50893"/>
    </source>
</evidence>
<keyword evidence="6" id="KW-1185">Reference proteome</keyword>
<evidence type="ECO:0000313" key="6">
    <source>
        <dbReference type="Proteomes" id="UP000063781"/>
    </source>
</evidence>
<dbReference type="Gene3D" id="3.40.50.300">
    <property type="entry name" value="P-loop containing nucleotide triphosphate hydrolases"/>
    <property type="match status" value="1"/>
</dbReference>
<dbReference type="PROSITE" id="PS00211">
    <property type="entry name" value="ABC_TRANSPORTER_1"/>
    <property type="match status" value="1"/>
</dbReference>
<feature type="domain" description="ABC transporter" evidence="4">
    <location>
        <begin position="2"/>
        <end position="222"/>
    </location>
</feature>
<dbReference type="Proteomes" id="UP000063781">
    <property type="component" value="Chromosome"/>
</dbReference>
<dbReference type="AlphaFoldDB" id="A0A0X8GXZ5"/>
<dbReference type="InterPro" id="IPR003593">
    <property type="entry name" value="AAA+_ATPase"/>
</dbReference>
<dbReference type="GO" id="GO:0022857">
    <property type="term" value="F:transmembrane transporter activity"/>
    <property type="evidence" value="ECO:0007669"/>
    <property type="project" value="TreeGrafter"/>
</dbReference>
<dbReference type="STRING" id="1514105.AOC36_00285"/>
<protein>
    <recommendedName>
        <fullName evidence="4">ABC transporter domain-containing protein</fullName>
    </recommendedName>
</protein>
<dbReference type="PROSITE" id="PS50893">
    <property type="entry name" value="ABC_TRANSPORTER_2"/>
    <property type="match status" value="1"/>
</dbReference>
<proteinExistence type="predicted"/>
<name>A0A0X8GXZ5_9FIRM</name>
<dbReference type="KEGG" id="erl:AOC36_00285"/>
<dbReference type="OrthoDB" id="9804199at2"/>
<dbReference type="PANTHER" id="PTHR24220">
    <property type="entry name" value="IMPORT ATP-BINDING PROTEIN"/>
    <property type="match status" value="1"/>
</dbReference>
<organism evidence="5 6">
    <name type="scientific">Erysipelothrix larvae</name>
    <dbReference type="NCBI Taxonomy" id="1514105"/>
    <lineage>
        <taxon>Bacteria</taxon>
        <taxon>Bacillati</taxon>
        <taxon>Bacillota</taxon>
        <taxon>Erysipelotrichia</taxon>
        <taxon>Erysipelotrichales</taxon>
        <taxon>Erysipelotrichaceae</taxon>
        <taxon>Erysipelothrix</taxon>
    </lineage>
</organism>
<dbReference type="EMBL" id="CP013213">
    <property type="protein sequence ID" value="AMC92484.1"/>
    <property type="molecule type" value="Genomic_DNA"/>
</dbReference>
<dbReference type="GO" id="GO:0005524">
    <property type="term" value="F:ATP binding"/>
    <property type="evidence" value="ECO:0007669"/>
    <property type="project" value="UniProtKB-KW"/>
</dbReference>
<keyword evidence="2" id="KW-0547">Nucleotide-binding</keyword>
<dbReference type="InterPro" id="IPR017911">
    <property type="entry name" value="MacB-like_ATP-bd"/>
</dbReference>
<reference evidence="5 6" key="1">
    <citation type="submission" date="2015-10" db="EMBL/GenBank/DDBJ databases">
        <title>Erysipelothrix larvae sp. LV19 isolated from the larval gut of the rhinoceros beetle, Trypoxylus dichotomus.</title>
        <authorList>
            <person name="Lim S."/>
            <person name="Kim B.-C."/>
        </authorList>
    </citation>
    <scope>NUCLEOTIDE SEQUENCE [LARGE SCALE GENOMIC DNA]</scope>
    <source>
        <strain evidence="5 6">LV19</strain>
    </source>
</reference>
<dbReference type="GO" id="GO:0016887">
    <property type="term" value="F:ATP hydrolysis activity"/>
    <property type="evidence" value="ECO:0007669"/>
    <property type="project" value="InterPro"/>
</dbReference>
<evidence type="ECO:0000313" key="5">
    <source>
        <dbReference type="EMBL" id="AMC92484.1"/>
    </source>
</evidence>
<sequence>MIKLRNITKQYPTEPLPTLDGLDLEISADDLIGLYGASGSGKSTLLRILGLFDFDYEGELHFDGSKIDVENHAMITTIRREKIGFIFQDFKLISDKTVKENLEWVCILSKIPKKHIKRSINRAFFRVSLSQNMLDKYPHQLSGGQQQRVAIARTLLKSPQFIIADEPTGALDQSTKSEILSLIKSLKIPCIIATHDLETQPYCTRILYIHSGKLHDTHKDKAP</sequence>
<dbReference type="CDD" id="cd03255">
    <property type="entry name" value="ABC_MJ0796_LolCDE_FtsE"/>
    <property type="match status" value="1"/>
</dbReference>
<dbReference type="SUPFAM" id="SSF52540">
    <property type="entry name" value="P-loop containing nucleoside triphosphate hydrolases"/>
    <property type="match status" value="1"/>
</dbReference>
<dbReference type="RefSeq" id="WP_067629755.1">
    <property type="nucleotide sequence ID" value="NZ_CP013213.1"/>
</dbReference>
<dbReference type="InterPro" id="IPR003439">
    <property type="entry name" value="ABC_transporter-like_ATP-bd"/>
</dbReference>
<evidence type="ECO:0000256" key="2">
    <source>
        <dbReference type="ARBA" id="ARBA00022741"/>
    </source>
</evidence>
<dbReference type="SMART" id="SM00382">
    <property type="entry name" value="AAA"/>
    <property type="match status" value="1"/>
</dbReference>